<feature type="non-terminal residue" evidence="2">
    <location>
        <position position="157"/>
    </location>
</feature>
<evidence type="ECO:0000256" key="1">
    <source>
        <dbReference type="SAM" id="Phobius"/>
    </source>
</evidence>
<dbReference type="EMBL" id="OW152825">
    <property type="protein sequence ID" value="CAH2041697.1"/>
    <property type="molecule type" value="Genomic_DNA"/>
</dbReference>
<proteinExistence type="predicted"/>
<reference evidence="2" key="1">
    <citation type="submission" date="2022-03" db="EMBL/GenBank/DDBJ databases">
        <authorList>
            <person name="Martin H S."/>
        </authorList>
    </citation>
    <scope>NUCLEOTIDE SEQUENCE</scope>
</reference>
<dbReference type="PROSITE" id="PS51257">
    <property type="entry name" value="PROKAR_LIPOPROTEIN"/>
    <property type="match status" value="1"/>
</dbReference>
<evidence type="ECO:0000313" key="2">
    <source>
        <dbReference type="EMBL" id="CAH2041697.1"/>
    </source>
</evidence>
<sequence length="157" mass="17408">MLRRCCGCLPLESGCLILCIISTMSCIAYIVAGVWNLPRHRDREQEDNLISMTMVMFSTLSVISNAVALCGIAFRRPGCLQLSLLFNSVFILCIFLVAVVTCLFSNELKPYLDNAGNVALIVVSFFAGAAYSLYYLTVVNSVYRKMKMSYSETALPM</sequence>
<name>A0ABN8HV14_9NEOP</name>
<evidence type="ECO:0000313" key="3">
    <source>
        <dbReference type="Proteomes" id="UP000837857"/>
    </source>
</evidence>
<feature type="transmembrane region" description="Helical" evidence="1">
    <location>
        <begin position="12"/>
        <end position="37"/>
    </location>
</feature>
<keyword evidence="1" id="KW-0472">Membrane</keyword>
<organism evidence="2 3">
    <name type="scientific">Iphiclides podalirius</name>
    <name type="common">scarce swallowtail</name>
    <dbReference type="NCBI Taxonomy" id="110791"/>
    <lineage>
        <taxon>Eukaryota</taxon>
        <taxon>Metazoa</taxon>
        <taxon>Ecdysozoa</taxon>
        <taxon>Arthropoda</taxon>
        <taxon>Hexapoda</taxon>
        <taxon>Insecta</taxon>
        <taxon>Pterygota</taxon>
        <taxon>Neoptera</taxon>
        <taxon>Endopterygota</taxon>
        <taxon>Lepidoptera</taxon>
        <taxon>Glossata</taxon>
        <taxon>Ditrysia</taxon>
        <taxon>Papilionoidea</taxon>
        <taxon>Papilionidae</taxon>
        <taxon>Papilioninae</taxon>
        <taxon>Iphiclides</taxon>
    </lineage>
</organism>
<evidence type="ECO:0008006" key="4">
    <source>
        <dbReference type="Google" id="ProtNLM"/>
    </source>
</evidence>
<keyword evidence="1" id="KW-0812">Transmembrane</keyword>
<dbReference type="Proteomes" id="UP000837857">
    <property type="component" value="Chromosome 13"/>
</dbReference>
<gene>
    <name evidence="2" type="ORF">IPOD504_LOCUS3348</name>
</gene>
<feature type="transmembrane region" description="Helical" evidence="1">
    <location>
        <begin position="118"/>
        <end position="138"/>
    </location>
</feature>
<protein>
    <recommendedName>
        <fullName evidence="4">MARVEL domain-containing protein</fullName>
    </recommendedName>
</protein>
<feature type="transmembrane region" description="Helical" evidence="1">
    <location>
        <begin position="49"/>
        <end position="72"/>
    </location>
</feature>
<feature type="transmembrane region" description="Helical" evidence="1">
    <location>
        <begin position="84"/>
        <end position="106"/>
    </location>
</feature>
<keyword evidence="1" id="KW-1133">Transmembrane helix</keyword>
<keyword evidence="3" id="KW-1185">Reference proteome</keyword>
<accession>A0ABN8HV14</accession>